<dbReference type="AlphaFoldDB" id="A0A914PEZ9"/>
<reference evidence="10" key="1">
    <citation type="submission" date="2022-11" db="UniProtKB">
        <authorList>
            <consortium name="WormBaseParasite"/>
        </authorList>
    </citation>
    <scope>IDENTIFICATION</scope>
</reference>
<dbReference type="Proteomes" id="UP000887578">
    <property type="component" value="Unplaced"/>
</dbReference>
<dbReference type="SUPFAM" id="SSF54762">
    <property type="entry name" value="Signal recognition particle alu RNA binding heterodimer, SRP9/14"/>
    <property type="match status" value="1"/>
</dbReference>
<dbReference type="Pfam" id="PF02290">
    <property type="entry name" value="SRP14"/>
    <property type="match status" value="1"/>
</dbReference>
<comment type="subcellular location">
    <subcellularLocation>
        <location evidence="1 8">Cytoplasm</location>
    </subcellularLocation>
</comment>
<evidence type="ECO:0000256" key="2">
    <source>
        <dbReference type="ARBA" id="ARBA00010349"/>
    </source>
</evidence>
<evidence type="ECO:0000256" key="6">
    <source>
        <dbReference type="ARBA" id="ARBA00023135"/>
    </source>
</evidence>
<dbReference type="GO" id="GO:0030942">
    <property type="term" value="F:endoplasmic reticulum signal peptide binding"/>
    <property type="evidence" value="ECO:0007669"/>
    <property type="project" value="UniProtKB-UniRule"/>
</dbReference>
<protein>
    <recommendedName>
        <fullName evidence="3 8">Signal recognition particle 14 kDa protein</fullName>
        <shortName evidence="8">SRP14</shortName>
    </recommendedName>
</protein>
<dbReference type="GO" id="GO:0005786">
    <property type="term" value="C:signal recognition particle, endoplasmic reticulum targeting"/>
    <property type="evidence" value="ECO:0007669"/>
    <property type="project" value="UniProtKB-UniRule"/>
</dbReference>
<organism evidence="9 10">
    <name type="scientific">Panagrolaimus davidi</name>
    <dbReference type="NCBI Taxonomy" id="227884"/>
    <lineage>
        <taxon>Eukaryota</taxon>
        <taxon>Metazoa</taxon>
        <taxon>Ecdysozoa</taxon>
        <taxon>Nematoda</taxon>
        <taxon>Chromadorea</taxon>
        <taxon>Rhabditida</taxon>
        <taxon>Tylenchina</taxon>
        <taxon>Panagrolaimomorpha</taxon>
        <taxon>Panagrolaimoidea</taxon>
        <taxon>Panagrolaimidae</taxon>
        <taxon>Panagrolaimus</taxon>
    </lineage>
</organism>
<dbReference type="Gene3D" id="3.30.720.10">
    <property type="entry name" value="Signal recognition particle alu RNA binding heterodimer, srp9/1"/>
    <property type="match status" value="1"/>
</dbReference>
<comment type="similarity">
    <text evidence="2 8">Belongs to the SRP14 family.</text>
</comment>
<comment type="subunit">
    <text evidence="8">Heterodimer with SRP9; binds RNA as heterodimer. Component of a signal recognition particle (SRP) complex that consists of a 7SL RNA molecule of 300 nucleotides and six protein subunits: SRP72, SRP68, SRP54, SRP19, SRP14 and SRP9.</text>
</comment>
<keyword evidence="7 8" id="KW-0687">Ribonucleoprotein</keyword>
<evidence type="ECO:0000256" key="3">
    <source>
        <dbReference type="ARBA" id="ARBA00017926"/>
    </source>
</evidence>
<dbReference type="InterPro" id="IPR009018">
    <property type="entry name" value="Signal_recog_particle_SRP9/14"/>
</dbReference>
<name>A0A914PEZ9_9BILA</name>
<keyword evidence="4 8" id="KW-0963">Cytoplasm</keyword>
<sequence length="108" mass="12177">MTLLENDKFLTELTTLFQKPKLGGSQSVSITMKAYNGQTKPTPKNPPKDYKPPSERLCLFRAKCGSKKISTVVQAKEVNKFQSAYVAILRSNMENLKKREKKKKVAGQ</sequence>
<dbReference type="GO" id="GO:0008312">
    <property type="term" value="F:7S RNA binding"/>
    <property type="evidence" value="ECO:0007669"/>
    <property type="project" value="UniProtKB-UniRule"/>
</dbReference>
<dbReference type="PANTHER" id="PTHR12013">
    <property type="entry name" value="SIGNAL RECOGNITION PARTICLE 14 KD PROTEIN"/>
    <property type="match status" value="1"/>
</dbReference>
<dbReference type="InterPro" id="IPR003210">
    <property type="entry name" value="Signal_recog_particle_SRP14"/>
</dbReference>
<dbReference type="GO" id="GO:0006614">
    <property type="term" value="P:SRP-dependent cotranslational protein targeting to membrane"/>
    <property type="evidence" value="ECO:0007669"/>
    <property type="project" value="UniProtKB-UniRule"/>
</dbReference>
<evidence type="ECO:0000313" key="9">
    <source>
        <dbReference type="Proteomes" id="UP000887578"/>
    </source>
</evidence>
<evidence type="ECO:0000256" key="5">
    <source>
        <dbReference type="ARBA" id="ARBA00022884"/>
    </source>
</evidence>
<keyword evidence="5 8" id="KW-0694">RNA-binding</keyword>
<keyword evidence="6 8" id="KW-0733">Signal recognition particle</keyword>
<proteinExistence type="inferred from homology"/>
<evidence type="ECO:0000256" key="1">
    <source>
        <dbReference type="ARBA" id="ARBA00004496"/>
    </source>
</evidence>
<evidence type="ECO:0000256" key="7">
    <source>
        <dbReference type="ARBA" id="ARBA00023274"/>
    </source>
</evidence>
<keyword evidence="9" id="KW-1185">Reference proteome</keyword>
<accession>A0A914PEZ9</accession>
<evidence type="ECO:0000313" key="10">
    <source>
        <dbReference type="WBParaSite" id="PDA_v2.g14109.t1"/>
    </source>
</evidence>
<evidence type="ECO:0000256" key="4">
    <source>
        <dbReference type="ARBA" id="ARBA00022490"/>
    </source>
</evidence>
<comment type="function">
    <text evidence="8">Component of the signal recognition particle (SRP) complex, a ribonucleoprotein complex that mediates the cotranslational targeting of secretory and membrane proteins to the endoplasmic reticulum (ER). SRP9 together with SRP14 and the Alu portion of the SRP RNA, constitutes the elongation arrest domain of SRP. The complex of SRP9 and SRP14 is required for SRP RNA binding.</text>
</comment>
<evidence type="ECO:0000256" key="8">
    <source>
        <dbReference type="RuleBase" id="RU368100"/>
    </source>
</evidence>
<dbReference type="FunFam" id="3.30.720.10:FF:000003">
    <property type="entry name" value="Signal recognition particle 14"/>
    <property type="match status" value="1"/>
</dbReference>
<dbReference type="WBParaSite" id="PDA_v2.g14109.t1">
    <property type="protein sequence ID" value="PDA_v2.g14109.t1"/>
    <property type="gene ID" value="PDA_v2.g14109"/>
</dbReference>